<protein>
    <submittedName>
        <fullName evidence="7">ASB5 protein</fullName>
    </submittedName>
</protein>
<dbReference type="PANTHER" id="PTHR24136">
    <property type="entry name" value="SOWAH (DROSOPHILA) HOMOLOG"/>
    <property type="match status" value="1"/>
</dbReference>
<gene>
    <name evidence="7" type="primary">ASB5</name>
    <name evidence="7" type="ORF">BLAG_LOCUS8286</name>
</gene>
<dbReference type="Pfam" id="PF00023">
    <property type="entry name" value="Ank"/>
    <property type="match status" value="1"/>
</dbReference>
<evidence type="ECO:0000256" key="3">
    <source>
        <dbReference type="ARBA" id="ARBA00022737"/>
    </source>
</evidence>
<dbReference type="PROSITE" id="PS50088">
    <property type="entry name" value="ANK_REPEAT"/>
    <property type="match status" value="1"/>
</dbReference>
<evidence type="ECO:0000256" key="5">
    <source>
        <dbReference type="PROSITE-ProRule" id="PRU00023"/>
    </source>
</evidence>
<dbReference type="PANTHER" id="PTHR24136:SF15">
    <property type="entry name" value="ANK_REP_REGION DOMAIN-CONTAINING PROTEIN"/>
    <property type="match status" value="1"/>
</dbReference>
<dbReference type="Proteomes" id="UP000838412">
    <property type="component" value="Chromosome 15"/>
</dbReference>
<feature type="domain" description="SOCS box" evidence="6">
    <location>
        <begin position="124"/>
        <end position="168"/>
    </location>
</feature>
<dbReference type="InterPro" id="IPR001496">
    <property type="entry name" value="SOCS_box"/>
</dbReference>
<dbReference type="AlphaFoldDB" id="A0A8J9Z210"/>
<dbReference type="PROSITE" id="PS50225">
    <property type="entry name" value="SOCS"/>
    <property type="match status" value="1"/>
</dbReference>
<accession>A0A8J9Z210</accession>
<dbReference type="PROSITE" id="PS50297">
    <property type="entry name" value="ANK_REP_REGION"/>
    <property type="match status" value="1"/>
</dbReference>
<dbReference type="EMBL" id="OV696700">
    <property type="protein sequence ID" value="CAH1246177.1"/>
    <property type="molecule type" value="Genomic_DNA"/>
</dbReference>
<evidence type="ECO:0000256" key="2">
    <source>
        <dbReference type="ARBA" id="ARBA00005949"/>
    </source>
</evidence>
<dbReference type="Gene3D" id="1.25.40.20">
    <property type="entry name" value="Ankyrin repeat-containing domain"/>
    <property type="match status" value="1"/>
</dbReference>
<dbReference type="InterPro" id="IPR036770">
    <property type="entry name" value="Ankyrin_rpt-contain_sf"/>
</dbReference>
<evidence type="ECO:0000259" key="6">
    <source>
        <dbReference type="PROSITE" id="PS50225"/>
    </source>
</evidence>
<keyword evidence="4 5" id="KW-0040">ANK repeat</keyword>
<evidence type="ECO:0000313" key="7">
    <source>
        <dbReference type="EMBL" id="CAH1246177.1"/>
    </source>
</evidence>
<dbReference type="OrthoDB" id="10252328at2759"/>
<comment type="similarity">
    <text evidence="2">Belongs to the ankyrin SOCS box (ASB) family.</text>
</comment>
<dbReference type="UniPathway" id="UPA00143"/>
<evidence type="ECO:0000256" key="4">
    <source>
        <dbReference type="ARBA" id="ARBA00023043"/>
    </source>
</evidence>
<dbReference type="InterPro" id="IPR051573">
    <property type="entry name" value="Ankyrin-SOCS_box_domain"/>
</dbReference>
<dbReference type="SMART" id="SM00969">
    <property type="entry name" value="SOCS_box"/>
    <property type="match status" value="1"/>
</dbReference>
<dbReference type="GO" id="GO:0045732">
    <property type="term" value="P:positive regulation of protein catabolic process"/>
    <property type="evidence" value="ECO:0007669"/>
    <property type="project" value="TreeGrafter"/>
</dbReference>
<evidence type="ECO:0000313" key="8">
    <source>
        <dbReference type="Proteomes" id="UP000838412"/>
    </source>
</evidence>
<dbReference type="Pfam" id="PF07525">
    <property type="entry name" value="SOCS_box"/>
    <property type="match status" value="1"/>
</dbReference>
<keyword evidence="8" id="KW-1185">Reference proteome</keyword>
<feature type="repeat" description="ANK" evidence="5">
    <location>
        <begin position="71"/>
        <end position="103"/>
    </location>
</feature>
<organism evidence="7 8">
    <name type="scientific">Branchiostoma lanceolatum</name>
    <name type="common">Common lancelet</name>
    <name type="synonym">Amphioxus lanceolatum</name>
    <dbReference type="NCBI Taxonomy" id="7740"/>
    <lineage>
        <taxon>Eukaryota</taxon>
        <taxon>Metazoa</taxon>
        <taxon>Chordata</taxon>
        <taxon>Cephalochordata</taxon>
        <taxon>Leptocardii</taxon>
        <taxon>Amphioxiformes</taxon>
        <taxon>Branchiostomatidae</taxon>
        <taxon>Branchiostoma</taxon>
    </lineage>
</organism>
<keyword evidence="3" id="KW-0677">Repeat</keyword>
<evidence type="ECO:0000256" key="1">
    <source>
        <dbReference type="ARBA" id="ARBA00004906"/>
    </source>
</evidence>
<reference evidence="7" key="1">
    <citation type="submission" date="2022-01" db="EMBL/GenBank/DDBJ databases">
        <authorList>
            <person name="Braso-Vives M."/>
        </authorList>
    </citation>
    <scope>NUCLEOTIDE SEQUENCE</scope>
</reference>
<dbReference type="GO" id="GO:0016567">
    <property type="term" value="P:protein ubiquitination"/>
    <property type="evidence" value="ECO:0007669"/>
    <property type="project" value="UniProtKB-UniPathway"/>
</dbReference>
<sequence>MACQHKSCCTTHHTLLSGVVNTEGGMRTLPQEELNSLLKQVVVDRCVPCVRQVLLAGADPNVSMKQDMWYPVETPLHGAARDNRVDLIQLLIAFGADIHLLSGTRRTPKELAITGSEVQNLLVLNESEPHTLLHQCRQKVHLVLGRRRLYRLTNLDVPIGLKDYLYGK</sequence>
<comment type="pathway">
    <text evidence="1">Protein modification; protein ubiquitination.</text>
</comment>
<proteinExistence type="inferred from homology"/>
<dbReference type="SUPFAM" id="SSF48403">
    <property type="entry name" value="Ankyrin repeat"/>
    <property type="match status" value="1"/>
</dbReference>
<dbReference type="InterPro" id="IPR002110">
    <property type="entry name" value="Ankyrin_rpt"/>
</dbReference>
<name>A0A8J9Z210_BRALA</name>